<dbReference type="InterPro" id="IPR050188">
    <property type="entry name" value="RluA_PseudoU_synthase"/>
</dbReference>
<dbReference type="Proteomes" id="UP000286715">
    <property type="component" value="Unassembled WGS sequence"/>
</dbReference>
<dbReference type="SUPFAM" id="SSF55120">
    <property type="entry name" value="Pseudouridine synthase"/>
    <property type="match status" value="1"/>
</dbReference>
<dbReference type="InterPro" id="IPR020103">
    <property type="entry name" value="PsdUridine_synth_cat_dom_sf"/>
</dbReference>
<dbReference type="InterPro" id="IPR006145">
    <property type="entry name" value="PsdUridine_synth_RsuA/RluA"/>
</dbReference>
<dbReference type="SUPFAM" id="SSF55174">
    <property type="entry name" value="Alpha-L RNA-binding motif"/>
    <property type="match status" value="1"/>
</dbReference>
<evidence type="ECO:0000313" key="7">
    <source>
        <dbReference type="EMBL" id="GCD78315.1"/>
    </source>
</evidence>
<dbReference type="InterPro" id="IPR006225">
    <property type="entry name" value="PsdUridine_synth_RluC/D"/>
</dbReference>
<keyword evidence="4" id="KW-0694">RNA-binding</keyword>
<keyword evidence="2 5" id="KW-0413">Isomerase</keyword>
<reference evidence="7 8" key="1">
    <citation type="submission" date="2018-11" db="EMBL/GenBank/DDBJ databases">
        <title>Schleiferia aggregans sp. nov., a moderately thermophilic heterotrophic bacterium isolated from microbial mats at a terrestrial hot spring.</title>
        <authorList>
            <person name="Iino T."/>
            <person name="Ohkuma M."/>
            <person name="Haruta S."/>
        </authorList>
    </citation>
    <scope>NUCLEOTIDE SEQUENCE [LARGE SCALE GENOMIC DNA]</scope>
    <source>
        <strain evidence="7 8">LA</strain>
    </source>
</reference>
<name>A0A401XMR6_9FLAO</name>
<dbReference type="PANTHER" id="PTHR21600:SF44">
    <property type="entry name" value="RIBOSOMAL LARGE SUBUNIT PSEUDOURIDINE SYNTHASE D"/>
    <property type="match status" value="1"/>
</dbReference>
<evidence type="ECO:0000259" key="6">
    <source>
        <dbReference type="SMART" id="SM00363"/>
    </source>
</evidence>
<comment type="similarity">
    <text evidence="1 5">Belongs to the pseudouridine synthase RluA family.</text>
</comment>
<comment type="catalytic activity">
    <reaction evidence="5">
        <text>a uridine in RNA = a pseudouridine in RNA</text>
        <dbReference type="Rhea" id="RHEA:48348"/>
        <dbReference type="Rhea" id="RHEA-COMP:12068"/>
        <dbReference type="Rhea" id="RHEA-COMP:12069"/>
        <dbReference type="ChEBI" id="CHEBI:65314"/>
        <dbReference type="ChEBI" id="CHEBI:65315"/>
    </reaction>
</comment>
<dbReference type="EC" id="5.4.99.-" evidence="5"/>
<dbReference type="GO" id="GO:0003723">
    <property type="term" value="F:RNA binding"/>
    <property type="evidence" value="ECO:0007669"/>
    <property type="project" value="UniProtKB-KW"/>
</dbReference>
<organism evidence="7 8">
    <name type="scientific">Thermaurantimonas aggregans</name>
    <dbReference type="NCBI Taxonomy" id="2173829"/>
    <lineage>
        <taxon>Bacteria</taxon>
        <taxon>Pseudomonadati</taxon>
        <taxon>Bacteroidota</taxon>
        <taxon>Flavobacteriia</taxon>
        <taxon>Flavobacteriales</taxon>
        <taxon>Schleiferiaceae</taxon>
        <taxon>Thermaurantimonas</taxon>
    </lineage>
</organism>
<comment type="function">
    <text evidence="5">Responsible for synthesis of pseudouridine from uracil.</text>
</comment>
<dbReference type="PROSITE" id="PS01129">
    <property type="entry name" value="PSI_RLU"/>
    <property type="match status" value="1"/>
</dbReference>
<dbReference type="OrthoDB" id="9807829at2"/>
<dbReference type="Pfam" id="PF00849">
    <property type="entry name" value="PseudoU_synth_2"/>
    <property type="match status" value="1"/>
</dbReference>
<protein>
    <recommendedName>
        <fullName evidence="5">Pseudouridine synthase</fullName>
        <ecNumber evidence="5">5.4.99.-</ecNumber>
    </recommendedName>
</protein>
<evidence type="ECO:0000256" key="2">
    <source>
        <dbReference type="ARBA" id="ARBA00023235"/>
    </source>
</evidence>
<accession>A0A401XMR6</accession>
<evidence type="ECO:0000256" key="3">
    <source>
        <dbReference type="PIRSR" id="PIRSR606225-1"/>
    </source>
</evidence>
<dbReference type="GO" id="GO:0000455">
    <property type="term" value="P:enzyme-directed rRNA pseudouridine synthesis"/>
    <property type="evidence" value="ECO:0007669"/>
    <property type="project" value="TreeGrafter"/>
</dbReference>
<keyword evidence="8" id="KW-1185">Reference proteome</keyword>
<sequence>MLSDEELLPAGDESTEELYEHHRFVATPGQKPYRVDKFLHNFIEGSSRTKIQQAADAGNILVNGKPVKSNYKVKAGDVVTVVLPHPPRDTELIPEDIPLNILYEDPHLVVIDKQPGLVVHPGVGNRSGTLVNGLLYHVNKNLPKGTTDPMRPGLVHRLDKNTSGIMVVALTEFSMMHLARQFYERTTGRTYQAVVWGDFDQDEGTIVGNVGRNLKDRKVMDVFPPESGIGKHAVTHYRVLRRFGYVTLVECRLETGRTHQIRVHMKHIGHPLFNDWEYGGDRVLKGTQHQKYTQFIHNCMEVCPRHALHAKTLSFDHPITGQRMTFDSDLPHDMAALIQKWERYIDGRDF</sequence>
<dbReference type="InterPro" id="IPR036986">
    <property type="entry name" value="S4_RNA-bd_sf"/>
</dbReference>
<gene>
    <name evidence="7" type="ORF">JCM31826_17970</name>
</gene>
<dbReference type="NCBIfam" id="TIGR00005">
    <property type="entry name" value="rluA_subfam"/>
    <property type="match status" value="1"/>
</dbReference>
<dbReference type="InterPro" id="IPR006224">
    <property type="entry name" value="PsdUridine_synth_RluA-like_CS"/>
</dbReference>
<dbReference type="Gene3D" id="3.30.2350.10">
    <property type="entry name" value="Pseudouridine synthase"/>
    <property type="match status" value="1"/>
</dbReference>
<dbReference type="GO" id="GO:0120159">
    <property type="term" value="F:rRNA pseudouridine synthase activity"/>
    <property type="evidence" value="ECO:0007669"/>
    <property type="project" value="UniProtKB-ARBA"/>
</dbReference>
<dbReference type="RefSeq" id="WP_124398378.1">
    <property type="nucleotide sequence ID" value="NZ_BHZE01000020.1"/>
</dbReference>
<comment type="caution">
    <text evidence="7">The sequence shown here is derived from an EMBL/GenBank/DDBJ whole genome shotgun (WGS) entry which is preliminary data.</text>
</comment>
<dbReference type="Gene3D" id="3.10.290.10">
    <property type="entry name" value="RNA-binding S4 domain"/>
    <property type="match status" value="1"/>
</dbReference>
<evidence type="ECO:0000256" key="1">
    <source>
        <dbReference type="ARBA" id="ARBA00010876"/>
    </source>
</evidence>
<dbReference type="CDD" id="cd00165">
    <property type="entry name" value="S4"/>
    <property type="match status" value="1"/>
</dbReference>
<dbReference type="CDD" id="cd02869">
    <property type="entry name" value="PseudoU_synth_RluA_like"/>
    <property type="match status" value="1"/>
</dbReference>
<dbReference type="InterPro" id="IPR002942">
    <property type="entry name" value="S4_RNA-bd"/>
</dbReference>
<evidence type="ECO:0000313" key="8">
    <source>
        <dbReference type="Proteomes" id="UP000286715"/>
    </source>
</evidence>
<evidence type="ECO:0000256" key="5">
    <source>
        <dbReference type="RuleBase" id="RU362028"/>
    </source>
</evidence>
<dbReference type="SMART" id="SM00363">
    <property type="entry name" value="S4"/>
    <property type="match status" value="1"/>
</dbReference>
<feature type="active site" evidence="3">
    <location>
        <position position="159"/>
    </location>
</feature>
<proteinExistence type="inferred from homology"/>
<dbReference type="PROSITE" id="PS50889">
    <property type="entry name" value="S4"/>
    <property type="match status" value="1"/>
</dbReference>
<dbReference type="Pfam" id="PF01479">
    <property type="entry name" value="S4"/>
    <property type="match status" value="1"/>
</dbReference>
<dbReference type="PANTHER" id="PTHR21600">
    <property type="entry name" value="MITOCHONDRIAL RNA PSEUDOURIDINE SYNTHASE"/>
    <property type="match status" value="1"/>
</dbReference>
<dbReference type="AlphaFoldDB" id="A0A401XMR6"/>
<dbReference type="EMBL" id="BHZE01000020">
    <property type="protein sequence ID" value="GCD78315.1"/>
    <property type="molecule type" value="Genomic_DNA"/>
</dbReference>
<evidence type="ECO:0000256" key="4">
    <source>
        <dbReference type="PROSITE-ProRule" id="PRU00182"/>
    </source>
</evidence>
<feature type="domain" description="RNA-binding S4" evidence="6">
    <location>
        <begin position="33"/>
        <end position="98"/>
    </location>
</feature>